<accession>A0A426DMP8</accession>
<evidence type="ECO:0000313" key="2">
    <source>
        <dbReference type="EMBL" id="RRK34050.1"/>
    </source>
</evidence>
<dbReference type="EMBL" id="RHJS01000002">
    <property type="protein sequence ID" value="RRK34050.1"/>
    <property type="molecule type" value="Genomic_DNA"/>
</dbReference>
<protein>
    <submittedName>
        <fullName evidence="2">Uncharacterized protein</fullName>
    </submittedName>
</protein>
<dbReference type="Proteomes" id="UP000274920">
    <property type="component" value="Unassembled WGS sequence"/>
</dbReference>
<dbReference type="AlphaFoldDB" id="A0A426DMP8"/>
<name>A0A426DMP8_9FIRM</name>
<keyword evidence="3" id="KW-1185">Reference proteome</keyword>
<gene>
    <name evidence="2" type="ORF">EBB54_23915</name>
</gene>
<evidence type="ECO:0000313" key="3">
    <source>
        <dbReference type="Proteomes" id="UP000274920"/>
    </source>
</evidence>
<feature type="compositionally biased region" description="Basic and acidic residues" evidence="1">
    <location>
        <begin position="117"/>
        <end position="134"/>
    </location>
</feature>
<feature type="region of interest" description="Disordered" evidence="1">
    <location>
        <begin position="117"/>
        <end position="136"/>
    </location>
</feature>
<evidence type="ECO:0000256" key="1">
    <source>
        <dbReference type="SAM" id="MobiDB-lite"/>
    </source>
</evidence>
<proteinExistence type="predicted"/>
<organism evidence="2 3">
    <name type="scientific">Schaedlerella arabinosiphila</name>
    <dbReference type="NCBI Taxonomy" id="2044587"/>
    <lineage>
        <taxon>Bacteria</taxon>
        <taxon>Bacillati</taxon>
        <taxon>Bacillota</taxon>
        <taxon>Clostridia</taxon>
        <taxon>Lachnospirales</taxon>
        <taxon>Lachnospiraceae</taxon>
        <taxon>Schaedlerella</taxon>
    </lineage>
</organism>
<reference evidence="2" key="1">
    <citation type="submission" date="2018-10" db="EMBL/GenBank/DDBJ databases">
        <title>Schaedlerella arabinophila gen. nov. sp. nov., isolated from the mouse intestinal tract and comparative analysis with the genome of the closely related altered Schaedler flora strain ASF502.</title>
        <authorList>
            <person name="Miyake S."/>
            <person name="Soh M."/>
            <person name="Seedorf H."/>
        </authorList>
    </citation>
    <scope>NUCLEOTIDE SEQUENCE [LARGE SCALE GENOMIC DNA]</scope>
    <source>
        <strain evidence="2">DSM 106076</strain>
    </source>
</reference>
<sequence>MPYLSFRKGKIMKFAEKIFERATVKGIADYLLYGMVPDRDDRSYETRLDNADLTYEKVAKQYDEDGASILLSAANELANEHASVYMELGLQAGILLIADLFQNIWRERDQDGYRMASDNHRTQEEQNPDTKSDVDLNAESTVDADTESDADADTDMASEFRHSVLQQIIRNRLDTALENTLRKDRRYQNSKQKAKEKAGRLSEDMFTPEQWNLIDDALEESNASGSEYGRVAYQQGFFDALSFFKDIHSMKGKSI</sequence>
<comment type="caution">
    <text evidence="2">The sequence shown here is derived from an EMBL/GenBank/DDBJ whole genome shotgun (WGS) entry which is preliminary data.</text>
</comment>